<sequence length="688" mass="73707">MTVHEASGVCIGGSGGSSPLNWWMGLETLCSVWALTTHRDAARHTAYLCPSSYIVFDPVRVGLEYSGPATLLGLNRRRLQTHVALSCRRPWASIEHSPPKPFEPSFSAWSTAACAQELLRTDCRVRTITKRPAKGLVIGPHQAIASVKGVASSTADSLSSALCSLFSCPLQATPRSVEDIFVAIPNLYSRSHRPDLLEQYSPPLGWPCPVPVAFVCPRDKRQRFAPTRTGANQTLDASDGLKRQTVAMAENAETSGDKHITFKVKTSADSNHTITMAESATVSELKTKLAGQDFEHIPVERQRLIYSGRVMKNDETLGSYNIKQNNTIHMVKSAASNPTQQTSTSGPTPRAVPDNISAGTNPNDPLAGLTGARYAGHQINFPGMDMFGPDGGMGPPMDEERIQRMMSDPNVQQSMNEALNNPDFVNMLIESNPMLRNMPNAREIITSPFMRQMMSNPQMMGQAMRMQRNMRGGDSSFPAPGATDTTPDAAAGGNRSAGQANNNQPPNPFMNPFMMPGMMGGAAGGNNAMNLAQMLQSLNAMSPSPTAQAPTTNASTTGNSQGTTPTAESREHQAATSDTGAAEAPQNSQTQNAANNPLAQLFALAGGSAPNAHPNFDLLEQLSMNLGGMGPGMPAAAPDNRPPEERYAEQLRQLNDMGFYDFDRNVAALRRSGGSVQGAIEHLLSATD</sequence>
<keyword evidence="5" id="KW-1185">Reference proteome</keyword>
<organism evidence="4 5">
    <name type="scientific">Metarhizium humberi</name>
    <dbReference type="NCBI Taxonomy" id="2596975"/>
    <lineage>
        <taxon>Eukaryota</taxon>
        <taxon>Fungi</taxon>
        <taxon>Dikarya</taxon>
        <taxon>Ascomycota</taxon>
        <taxon>Pezizomycotina</taxon>
        <taxon>Sordariomycetes</taxon>
        <taxon>Hypocreomycetidae</taxon>
        <taxon>Hypocreales</taxon>
        <taxon>Clavicipitaceae</taxon>
        <taxon>Metarhizium</taxon>
    </lineage>
</organism>
<dbReference type="Pfam" id="PF00627">
    <property type="entry name" value="UBA"/>
    <property type="match status" value="1"/>
</dbReference>
<feature type="compositionally biased region" description="Low complexity" evidence="1">
    <location>
        <begin position="338"/>
        <end position="349"/>
    </location>
</feature>
<accession>A0A9P8MK30</accession>
<evidence type="ECO:0000259" key="2">
    <source>
        <dbReference type="PROSITE" id="PS50030"/>
    </source>
</evidence>
<dbReference type="InterPro" id="IPR009060">
    <property type="entry name" value="UBA-like_sf"/>
</dbReference>
<dbReference type="PROSITE" id="PS50053">
    <property type="entry name" value="UBIQUITIN_2"/>
    <property type="match status" value="1"/>
</dbReference>
<evidence type="ECO:0000313" key="5">
    <source>
        <dbReference type="Proteomes" id="UP000764110"/>
    </source>
</evidence>
<dbReference type="SMART" id="SM00165">
    <property type="entry name" value="UBA"/>
    <property type="match status" value="1"/>
</dbReference>
<feature type="region of interest" description="Disordered" evidence="1">
    <location>
        <begin position="335"/>
        <end position="370"/>
    </location>
</feature>
<dbReference type="InterPro" id="IPR029071">
    <property type="entry name" value="Ubiquitin-like_domsf"/>
</dbReference>
<evidence type="ECO:0000313" key="4">
    <source>
        <dbReference type="EMBL" id="KAH0601227.1"/>
    </source>
</evidence>
<dbReference type="SMART" id="SM00213">
    <property type="entry name" value="UBQ"/>
    <property type="match status" value="1"/>
</dbReference>
<dbReference type="CDD" id="cd14324">
    <property type="entry name" value="UBA_Dsk2p_like"/>
    <property type="match status" value="1"/>
</dbReference>
<protein>
    <recommendedName>
        <fullName evidence="6">Deubiquitination-protection protein dph1</fullName>
    </recommendedName>
</protein>
<feature type="domain" description="Ubiquitin-like" evidence="3">
    <location>
        <begin position="260"/>
        <end position="337"/>
    </location>
</feature>
<feature type="region of interest" description="Disordered" evidence="1">
    <location>
        <begin position="469"/>
        <end position="514"/>
    </location>
</feature>
<dbReference type="Pfam" id="PF23195">
    <property type="entry name" value="UBQLN1"/>
    <property type="match status" value="1"/>
</dbReference>
<dbReference type="Pfam" id="PF00240">
    <property type="entry name" value="ubiquitin"/>
    <property type="match status" value="1"/>
</dbReference>
<dbReference type="InterPro" id="IPR006636">
    <property type="entry name" value="STI1_HS-bd"/>
</dbReference>
<dbReference type="InterPro" id="IPR015940">
    <property type="entry name" value="UBA"/>
</dbReference>
<comment type="caution">
    <text evidence="4">The sequence shown here is derived from an EMBL/GenBank/DDBJ whole genome shotgun (WGS) entry which is preliminary data.</text>
</comment>
<dbReference type="SUPFAM" id="SSF54236">
    <property type="entry name" value="Ubiquitin-like"/>
    <property type="match status" value="1"/>
</dbReference>
<dbReference type="GO" id="GO:0031593">
    <property type="term" value="F:polyubiquitin modification-dependent protein binding"/>
    <property type="evidence" value="ECO:0007669"/>
    <property type="project" value="TreeGrafter"/>
</dbReference>
<gene>
    <name evidence="4" type="ORF">MHUMG1_00099</name>
</gene>
<reference evidence="4 5" key="1">
    <citation type="submission" date="2020-07" db="EMBL/GenBank/DDBJ databases">
        <title>Metarhizium humberi genome.</title>
        <authorList>
            <person name="Lysoe E."/>
        </authorList>
    </citation>
    <scope>NUCLEOTIDE SEQUENCE [LARGE SCALE GENOMIC DNA]</scope>
    <source>
        <strain evidence="4 5">ESALQ1638</strain>
    </source>
</reference>
<dbReference type="SMART" id="SM00727">
    <property type="entry name" value="STI1"/>
    <property type="match status" value="1"/>
</dbReference>
<proteinExistence type="predicted"/>
<evidence type="ECO:0000256" key="1">
    <source>
        <dbReference type="SAM" id="MobiDB-lite"/>
    </source>
</evidence>
<feature type="compositionally biased region" description="Polar residues" evidence="1">
    <location>
        <begin position="574"/>
        <end position="589"/>
    </location>
</feature>
<evidence type="ECO:0000259" key="3">
    <source>
        <dbReference type="PROSITE" id="PS50053"/>
    </source>
</evidence>
<dbReference type="PANTHER" id="PTHR10677">
    <property type="entry name" value="UBIQUILIN"/>
    <property type="match status" value="1"/>
</dbReference>
<dbReference type="FunFam" id="1.10.8.10:FF:000024">
    <property type="entry name" value="Ubiquitin domain-containing protein DSK2"/>
    <property type="match status" value="1"/>
</dbReference>
<dbReference type="Proteomes" id="UP000764110">
    <property type="component" value="Unassembled WGS sequence"/>
</dbReference>
<feature type="compositionally biased region" description="Low complexity" evidence="1">
    <location>
        <begin position="478"/>
        <end position="514"/>
    </location>
</feature>
<dbReference type="InterPro" id="IPR000626">
    <property type="entry name" value="Ubiquitin-like_dom"/>
</dbReference>
<dbReference type="Gene3D" id="1.10.8.10">
    <property type="entry name" value="DNA helicase RuvA subunit, C-terminal domain"/>
    <property type="match status" value="1"/>
</dbReference>
<feature type="compositionally biased region" description="Polar residues" evidence="1">
    <location>
        <begin position="541"/>
        <end position="567"/>
    </location>
</feature>
<dbReference type="PANTHER" id="PTHR10677:SF3">
    <property type="entry name" value="FI07626P-RELATED"/>
    <property type="match status" value="1"/>
</dbReference>
<dbReference type="CDD" id="cd16106">
    <property type="entry name" value="Ubl_Dsk2p_like"/>
    <property type="match status" value="1"/>
</dbReference>
<dbReference type="Gene3D" id="3.10.20.90">
    <property type="entry name" value="Phosphatidylinositol 3-kinase Catalytic Subunit, Chain A, domain 1"/>
    <property type="match status" value="1"/>
</dbReference>
<dbReference type="AlphaFoldDB" id="A0A9P8MK30"/>
<name>A0A9P8MK30_9HYPO</name>
<feature type="region of interest" description="Disordered" evidence="1">
    <location>
        <begin position="541"/>
        <end position="589"/>
    </location>
</feature>
<dbReference type="PROSITE" id="PS50030">
    <property type="entry name" value="UBA"/>
    <property type="match status" value="1"/>
</dbReference>
<feature type="domain" description="UBA" evidence="2">
    <location>
        <begin position="642"/>
        <end position="686"/>
    </location>
</feature>
<evidence type="ECO:0008006" key="6">
    <source>
        <dbReference type="Google" id="ProtNLM"/>
    </source>
</evidence>
<dbReference type="SUPFAM" id="SSF46934">
    <property type="entry name" value="UBA-like"/>
    <property type="match status" value="1"/>
</dbReference>
<dbReference type="EMBL" id="JACEFI010000001">
    <property type="protein sequence ID" value="KAH0601227.1"/>
    <property type="molecule type" value="Genomic_DNA"/>
</dbReference>
<dbReference type="InterPro" id="IPR015496">
    <property type="entry name" value="Ubiquilin"/>
</dbReference>
<dbReference type="GO" id="GO:0006511">
    <property type="term" value="P:ubiquitin-dependent protein catabolic process"/>
    <property type="evidence" value="ECO:0007669"/>
    <property type="project" value="TreeGrafter"/>
</dbReference>
<dbReference type="GO" id="GO:0005829">
    <property type="term" value="C:cytosol"/>
    <property type="evidence" value="ECO:0007669"/>
    <property type="project" value="TreeGrafter"/>
</dbReference>